<feature type="transmembrane region" description="Helical" evidence="7">
    <location>
        <begin position="418"/>
        <end position="443"/>
    </location>
</feature>
<comment type="subcellular location">
    <subcellularLocation>
        <location evidence="1">Membrane</location>
        <topology evidence="1">Multi-pass membrane protein</topology>
    </subcellularLocation>
</comment>
<dbReference type="InterPro" id="IPR002259">
    <property type="entry name" value="Eqnu_transpt"/>
</dbReference>
<evidence type="ECO:0000256" key="5">
    <source>
        <dbReference type="ARBA" id="ARBA00022989"/>
    </source>
</evidence>
<evidence type="ECO:0000256" key="3">
    <source>
        <dbReference type="ARBA" id="ARBA00022448"/>
    </source>
</evidence>
<feature type="transmembrane region" description="Helical" evidence="7">
    <location>
        <begin position="153"/>
        <end position="175"/>
    </location>
</feature>
<evidence type="ECO:0008006" key="10">
    <source>
        <dbReference type="Google" id="ProtNLM"/>
    </source>
</evidence>
<feature type="transmembrane region" description="Helical" evidence="7">
    <location>
        <begin position="329"/>
        <end position="348"/>
    </location>
</feature>
<feature type="transmembrane region" description="Helical" evidence="7">
    <location>
        <begin position="354"/>
        <end position="378"/>
    </location>
</feature>
<feature type="transmembrane region" description="Helical" evidence="7">
    <location>
        <begin position="88"/>
        <end position="108"/>
    </location>
</feature>
<keyword evidence="6 7" id="KW-0472">Membrane</keyword>
<keyword evidence="9" id="KW-1185">Reference proteome</keyword>
<feature type="transmembrane region" description="Helical" evidence="7">
    <location>
        <begin position="485"/>
        <end position="504"/>
    </location>
</feature>
<evidence type="ECO:0000256" key="7">
    <source>
        <dbReference type="SAM" id="Phobius"/>
    </source>
</evidence>
<feature type="transmembrane region" description="Helical" evidence="7">
    <location>
        <begin position="584"/>
        <end position="604"/>
    </location>
</feature>
<organism evidence="8">
    <name type="scientific">Salvia splendens</name>
    <name type="common">Scarlet sage</name>
    <dbReference type="NCBI Taxonomy" id="180675"/>
    <lineage>
        <taxon>Eukaryota</taxon>
        <taxon>Viridiplantae</taxon>
        <taxon>Streptophyta</taxon>
        <taxon>Embryophyta</taxon>
        <taxon>Tracheophyta</taxon>
        <taxon>Spermatophyta</taxon>
        <taxon>Magnoliopsida</taxon>
        <taxon>eudicotyledons</taxon>
        <taxon>Gunneridae</taxon>
        <taxon>Pentapetalae</taxon>
        <taxon>asterids</taxon>
        <taxon>lamiids</taxon>
        <taxon>Lamiales</taxon>
        <taxon>Lamiaceae</taxon>
        <taxon>Nepetoideae</taxon>
        <taxon>Mentheae</taxon>
        <taxon>Salviinae</taxon>
        <taxon>Salvia</taxon>
        <taxon>Salvia subgen. Calosphace</taxon>
        <taxon>core Calosphace</taxon>
    </lineage>
</organism>
<evidence type="ECO:0000313" key="9">
    <source>
        <dbReference type="Proteomes" id="UP000298416"/>
    </source>
</evidence>
<name>A0A8X8ZZ08_SALSN</name>
<feature type="transmembrane region" description="Helical" evidence="7">
    <location>
        <begin position="765"/>
        <end position="788"/>
    </location>
</feature>
<gene>
    <name evidence="8" type="ORF">SASPL_114094</name>
</gene>
<keyword evidence="3" id="KW-0813">Transport</keyword>
<accession>A0A8X8ZZ08</accession>
<evidence type="ECO:0000256" key="4">
    <source>
        <dbReference type="ARBA" id="ARBA00022692"/>
    </source>
</evidence>
<feature type="transmembrane region" description="Helical" evidence="7">
    <location>
        <begin position="664"/>
        <end position="684"/>
    </location>
</feature>
<evidence type="ECO:0000256" key="2">
    <source>
        <dbReference type="ARBA" id="ARBA00007965"/>
    </source>
</evidence>
<feature type="transmembrane region" description="Helical" evidence="7">
    <location>
        <begin position="729"/>
        <end position="753"/>
    </location>
</feature>
<feature type="transmembrane region" description="Helical" evidence="7">
    <location>
        <begin position="187"/>
        <end position="209"/>
    </location>
</feature>
<feature type="transmembrane region" description="Helical" evidence="7">
    <location>
        <begin position="266"/>
        <end position="285"/>
    </location>
</feature>
<dbReference type="Proteomes" id="UP000298416">
    <property type="component" value="Unassembled WGS sequence"/>
</dbReference>
<evidence type="ECO:0000313" key="8">
    <source>
        <dbReference type="EMBL" id="KAG6423692.1"/>
    </source>
</evidence>
<reference evidence="8" key="1">
    <citation type="submission" date="2018-01" db="EMBL/GenBank/DDBJ databases">
        <authorList>
            <person name="Mao J.F."/>
        </authorList>
    </citation>
    <scope>NUCLEOTIDE SEQUENCE</scope>
    <source>
        <strain evidence="8">Huo1</strain>
        <tissue evidence="8">Leaf</tissue>
    </source>
</reference>
<keyword evidence="4 7" id="KW-0812">Transmembrane</keyword>
<dbReference type="GO" id="GO:0005886">
    <property type="term" value="C:plasma membrane"/>
    <property type="evidence" value="ECO:0007669"/>
    <property type="project" value="TreeGrafter"/>
</dbReference>
<feature type="transmembrane region" description="Helical" evidence="7">
    <location>
        <begin position="455"/>
        <end position="473"/>
    </location>
</feature>
<reference evidence="8" key="2">
    <citation type="submission" date="2020-08" db="EMBL/GenBank/DDBJ databases">
        <title>Plant Genome Project.</title>
        <authorList>
            <person name="Zhang R.-G."/>
        </authorList>
    </citation>
    <scope>NUCLEOTIDE SEQUENCE</scope>
    <source>
        <strain evidence="8">Huo1</strain>
        <tissue evidence="8">Leaf</tissue>
    </source>
</reference>
<feature type="transmembrane region" description="Helical" evidence="7">
    <location>
        <begin position="58"/>
        <end position="76"/>
    </location>
</feature>
<comment type="caution">
    <text evidence="8">The sequence shown here is derived from an EMBL/GenBank/DDBJ whole genome shotgun (WGS) entry which is preliminary data.</text>
</comment>
<dbReference type="GO" id="GO:0005337">
    <property type="term" value="F:nucleoside transmembrane transporter activity"/>
    <property type="evidence" value="ECO:0007669"/>
    <property type="project" value="InterPro"/>
</dbReference>
<dbReference type="PANTHER" id="PTHR10332">
    <property type="entry name" value="EQUILIBRATIVE NUCLEOSIDE TRANSPORTER"/>
    <property type="match status" value="1"/>
</dbReference>
<sequence>MSNGVSSIDTVPTRIEGKFKATVVCWFLGLGSLVSWNSMLTISDYYYKIFPDYHPSRVLTLVYQPFAIGSMVILAYKEAKIDTRKRNIFGYTLFCLSTCALLLIDIATSGKGGIGNYIGVCVFVAAFGVADAHVQGGMVGDLSFMCPEFMQSFFAGVAASGALTSGLRLVTKAAFDKKEDGLRKGVMMFLAISTFCEFLCIFVYTFVFGKLPIVKHFRKKAASEGSMTVTADLAAAGIKTTDGEIVDDVKQDRLSNKELLLQNRGYCFDLFLIYVLTLSIFPGFLYENTGKHGLGDWYALVLIAMYNVWDLIARYIPLIDCIRLESKKGLMIACLSRFLLVPCFYFTANYGDQGWMILLVSFLGLSNGYLTVCVLTVAPRGYKAPEQNALGNLLVVFLLGGIFAGVVLDWLIEGKFKAMVVCWFLGLGCLISWNSMLTIVDYYYQIFPSYHPARLLTLVYQPFALGSMAILSYNEANIDTRKRNMFGYALFCFSTLGLLLIDVATSGGGGIGNYIGVCVFVAAFGVADAHVQGGMTGDLSFMSPHLMQSFLAGLSASGALVAGLRLVTKAVFDQTDNGLRKGVILFLAISIFCEFLCVLLYAFVFGKLPIVKHLRRKAASEGSRTVSADLEAAGIKTADGKNVDDDRLSNKQLLLQNIDYALDIYLLHVLTLSIFPASSIYNVWDLIARYIPMIGCIRLESRKGLIYACLSRFLLIPCFYFTAKYGDQGWMIFLVSFLGLTNGYLTVCVLTVAPRGYKAPEQNALGNLLVMFLLAGIFSGVALDWLWLIGNTSF</sequence>
<dbReference type="AlphaFoldDB" id="A0A8X8ZZ08"/>
<proteinExistence type="inferred from homology"/>
<dbReference type="PANTHER" id="PTHR10332:SF38">
    <property type="entry name" value="EQUILIBRATIVE NUCLEOTIDE TRANSPORTER 3-RELATED"/>
    <property type="match status" value="1"/>
</dbReference>
<feature type="transmembrane region" description="Helical" evidence="7">
    <location>
        <begin position="550"/>
        <end position="572"/>
    </location>
</feature>
<keyword evidence="5 7" id="KW-1133">Transmembrane helix</keyword>
<dbReference type="Pfam" id="PF01733">
    <property type="entry name" value="Nucleoside_tran"/>
    <property type="match status" value="2"/>
</dbReference>
<feature type="transmembrane region" description="Helical" evidence="7">
    <location>
        <begin position="390"/>
        <end position="412"/>
    </location>
</feature>
<feature type="transmembrane region" description="Helical" evidence="7">
    <location>
        <begin position="511"/>
        <end position="530"/>
    </location>
</feature>
<feature type="transmembrane region" description="Helical" evidence="7">
    <location>
        <begin position="21"/>
        <end position="38"/>
    </location>
</feature>
<dbReference type="PRINTS" id="PR01130">
    <property type="entry name" value="DERENTRNSPRT"/>
</dbReference>
<evidence type="ECO:0000256" key="6">
    <source>
        <dbReference type="ARBA" id="ARBA00023136"/>
    </source>
</evidence>
<feature type="transmembrane region" description="Helical" evidence="7">
    <location>
        <begin position="705"/>
        <end position="723"/>
    </location>
</feature>
<feature type="transmembrane region" description="Helical" evidence="7">
    <location>
        <begin position="297"/>
        <end position="317"/>
    </location>
</feature>
<evidence type="ECO:0000256" key="1">
    <source>
        <dbReference type="ARBA" id="ARBA00004141"/>
    </source>
</evidence>
<feature type="transmembrane region" description="Helical" evidence="7">
    <location>
        <begin position="114"/>
        <end position="132"/>
    </location>
</feature>
<comment type="similarity">
    <text evidence="2">Belongs to the SLC29A/ENT transporter (TC 2.A.57) family.</text>
</comment>
<protein>
    <recommendedName>
        <fullName evidence="10">Solute carrier family 29 (Equilibrative nucleoside transporter), member 1/2/3</fullName>
    </recommendedName>
</protein>
<dbReference type="EMBL" id="PNBA02000005">
    <property type="protein sequence ID" value="KAG6423692.1"/>
    <property type="molecule type" value="Genomic_DNA"/>
</dbReference>